<dbReference type="InterPro" id="IPR036921">
    <property type="entry name" value="PurM-like_N_sf"/>
</dbReference>
<feature type="binding site" evidence="1">
    <location>
        <position position="45"/>
    </location>
    <ligand>
        <name>Mg(2+)</name>
        <dbReference type="ChEBI" id="CHEBI:18420"/>
        <label>4</label>
    </ligand>
</feature>
<feature type="binding site" evidence="1">
    <location>
        <position position="47"/>
    </location>
    <ligand>
        <name>Mg(2+)</name>
        <dbReference type="ChEBI" id="CHEBI:18420"/>
        <label>2</label>
    </ligand>
</feature>
<keyword evidence="5" id="KW-1185">Reference proteome</keyword>
<keyword evidence="1" id="KW-0067">ATP-binding</keyword>
<feature type="binding site" evidence="1">
    <location>
        <position position="106"/>
    </location>
    <ligand>
        <name>ATP</name>
        <dbReference type="ChEBI" id="CHEBI:30616"/>
    </ligand>
</feature>
<evidence type="ECO:0000259" key="2">
    <source>
        <dbReference type="Pfam" id="PF00586"/>
    </source>
</evidence>
<feature type="binding site" evidence="1">
    <location>
        <position position="46"/>
    </location>
    <ligand>
        <name>Mg(2+)</name>
        <dbReference type="ChEBI" id="CHEBI:18420"/>
        <label>1</label>
    </ligand>
</feature>
<comment type="similarity">
    <text evidence="1">Belongs to the thiamine-monophosphate kinase family.</text>
</comment>
<keyword evidence="1" id="KW-0547">Nucleotide-binding</keyword>
<accession>A0A8J7DLV7</accession>
<sequence>MPSPTVASLGEIGLIERLKPYCAVGALGDDAVLMQLSPGRSLVVTTDVLVEDVHFSDRTTPPRSVGWRSAAANLSDLAAMGAAPLGITVGLALPPETPWDWVADLYQGMQDCLEQYGGAIYGGDVCRADQKTVSITALGQVDPQRVIYRHVAQPGQAIVVTGWHGAARAGLALLLEEIAADGVSDPVRQAWIATHQRPRPRFDAVDLLQQMDLTWPIAGMDSSDGLANAVMQICRRSGVGAQIMRSRLPIPPHLSDCVGPELALDWTLQGGEDFELVLCLPPGAAQAFVKRLGGEAAIVGSVTSVTDILLVETEADSHGQPLDSKGFQHF</sequence>
<dbReference type="AlphaFoldDB" id="A0A8J7DLV7"/>
<reference evidence="4" key="1">
    <citation type="submission" date="2020-10" db="EMBL/GenBank/DDBJ databases">
        <authorList>
            <person name="Castelo-Branco R."/>
            <person name="Eusebio N."/>
            <person name="Adriana R."/>
            <person name="Vieira A."/>
            <person name="Brugerolle De Fraissinette N."/>
            <person name="Rezende De Castro R."/>
            <person name="Schneider M.P."/>
            <person name="Vasconcelos V."/>
            <person name="Leao P.N."/>
        </authorList>
    </citation>
    <scope>NUCLEOTIDE SEQUENCE</scope>
    <source>
        <strain evidence="4">LEGE 07310</strain>
    </source>
</reference>
<feature type="domain" description="PurM-like C-terminal" evidence="3">
    <location>
        <begin position="153"/>
        <end position="305"/>
    </location>
</feature>
<evidence type="ECO:0000259" key="3">
    <source>
        <dbReference type="Pfam" id="PF02769"/>
    </source>
</evidence>
<feature type="binding site" evidence="1">
    <location>
        <position position="30"/>
    </location>
    <ligand>
        <name>Mg(2+)</name>
        <dbReference type="ChEBI" id="CHEBI:18420"/>
        <label>3</label>
    </ligand>
</feature>
<feature type="binding site" evidence="1">
    <location>
        <position position="124"/>
    </location>
    <ligand>
        <name>Mg(2+)</name>
        <dbReference type="ChEBI" id="CHEBI:18420"/>
        <label>1</label>
    </ligand>
</feature>
<feature type="binding site" evidence="1">
    <location>
        <position position="30"/>
    </location>
    <ligand>
        <name>Mg(2+)</name>
        <dbReference type="ChEBI" id="CHEBI:18420"/>
        <label>4</label>
    </ligand>
</feature>
<dbReference type="InterPro" id="IPR036676">
    <property type="entry name" value="PurM-like_C_sf"/>
</dbReference>
<comment type="caution">
    <text evidence="4">The sequence shown here is derived from an EMBL/GenBank/DDBJ whole genome shotgun (WGS) entry which is preliminary data.</text>
</comment>
<dbReference type="UniPathway" id="UPA00060">
    <property type="reaction ID" value="UER00142"/>
</dbReference>
<feature type="binding site" evidence="1">
    <location>
        <position position="76"/>
    </location>
    <ligand>
        <name>Mg(2+)</name>
        <dbReference type="ChEBI" id="CHEBI:18420"/>
        <label>4</label>
    </ligand>
</feature>
<dbReference type="InterPro" id="IPR016188">
    <property type="entry name" value="PurM-like_N"/>
</dbReference>
<dbReference type="Gene3D" id="3.30.1330.10">
    <property type="entry name" value="PurM-like, N-terminal domain"/>
    <property type="match status" value="1"/>
</dbReference>
<organism evidence="4 5">
    <name type="scientific">Vasconcelosia minhoensis LEGE 07310</name>
    <dbReference type="NCBI Taxonomy" id="915328"/>
    <lineage>
        <taxon>Bacteria</taxon>
        <taxon>Bacillati</taxon>
        <taxon>Cyanobacteriota</taxon>
        <taxon>Cyanophyceae</taxon>
        <taxon>Nodosilineales</taxon>
        <taxon>Cymatolegaceae</taxon>
        <taxon>Vasconcelosia</taxon>
        <taxon>Vasconcelosia minhoensis</taxon>
    </lineage>
</organism>
<feature type="binding site" evidence="1">
    <location>
        <position position="149"/>
    </location>
    <ligand>
        <name>ATP</name>
        <dbReference type="ChEBI" id="CHEBI:30616"/>
    </ligand>
</feature>
<feature type="binding site" evidence="1">
    <location>
        <position position="76"/>
    </location>
    <ligand>
        <name>Mg(2+)</name>
        <dbReference type="ChEBI" id="CHEBI:18420"/>
        <label>3</label>
    </ligand>
</feature>
<feature type="domain" description="PurM-like N-terminal" evidence="2">
    <location>
        <begin position="28"/>
        <end position="141"/>
    </location>
</feature>
<evidence type="ECO:0000313" key="5">
    <source>
        <dbReference type="Proteomes" id="UP000636505"/>
    </source>
</evidence>
<comment type="pathway">
    <text evidence="1">Cofactor biosynthesis; thiamine diphosphate biosynthesis; thiamine diphosphate from thiamine phosphate: step 1/1.</text>
</comment>
<feature type="binding site" evidence="1">
    <location>
        <position position="47"/>
    </location>
    <ligand>
        <name>Mg(2+)</name>
        <dbReference type="ChEBI" id="CHEBI:18420"/>
        <label>1</label>
    </ligand>
</feature>
<dbReference type="InterPro" id="IPR010918">
    <property type="entry name" value="PurM-like_C_dom"/>
</dbReference>
<feature type="binding site" evidence="1">
    <location>
        <position position="223"/>
    </location>
    <ligand>
        <name>ATP</name>
        <dbReference type="ChEBI" id="CHEBI:30616"/>
    </ligand>
</feature>
<dbReference type="PANTHER" id="PTHR30270:SF0">
    <property type="entry name" value="THIAMINE-MONOPHOSPHATE KINASE"/>
    <property type="match status" value="1"/>
</dbReference>
<keyword evidence="1 4" id="KW-0808">Transferase</keyword>
<keyword evidence="1 4" id="KW-0418">Kinase</keyword>
<dbReference type="GO" id="GO:0005524">
    <property type="term" value="F:ATP binding"/>
    <property type="evidence" value="ECO:0007669"/>
    <property type="project" value="UniProtKB-UniRule"/>
</dbReference>
<dbReference type="HAMAP" id="MF_02128">
    <property type="entry name" value="TMP_kinase"/>
    <property type="match status" value="1"/>
</dbReference>
<comment type="catalytic activity">
    <reaction evidence="1">
        <text>thiamine phosphate + ATP = thiamine diphosphate + ADP</text>
        <dbReference type="Rhea" id="RHEA:15913"/>
        <dbReference type="ChEBI" id="CHEBI:30616"/>
        <dbReference type="ChEBI" id="CHEBI:37575"/>
        <dbReference type="ChEBI" id="CHEBI:58937"/>
        <dbReference type="ChEBI" id="CHEBI:456216"/>
        <dbReference type="EC" id="2.7.4.16"/>
    </reaction>
</comment>
<dbReference type="GO" id="GO:0009228">
    <property type="term" value="P:thiamine biosynthetic process"/>
    <property type="evidence" value="ECO:0007669"/>
    <property type="project" value="UniProtKB-KW"/>
</dbReference>
<evidence type="ECO:0000256" key="1">
    <source>
        <dbReference type="HAMAP-Rule" id="MF_02128"/>
    </source>
</evidence>
<proteinExistence type="inferred from homology"/>
<name>A0A8J7DLV7_9CYAN</name>
<feature type="binding site" evidence="1">
    <location>
        <position position="224"/>
    </location>
    <ligand>
        <name>Mg(2+)</name>
        <dbReference type="ChEBI" id="CHEBI:18420"/>
        <label>5</label>
    </ligand>
</feature>
<keyword evidence="1" id="KW-0784">Thiamine biosynthesis</keyword>
<dbReference type="Gene3D" id="3.90.650.10">
    <property type="entry name" value="PurM-like C-terminal domain"/>
    <property type="match status" value="1"/>
</dbReference>
<dbReference type="Proteomes" id="UP000636505">
    <property type="component" value="Unassembled WGS sequence"/>
</dbReference>
<protein>
    <recommendedName>
        <fullName evidence="1">Thiamine-monophosphate kinase</fullName>
        <shortName evidence="1">TMP kinase</shortName>
        <shortName evidence="1">Thiamine-phosphate kinase</shortName>
        <ecNumber evidence="1">2.7.4.16</ecNumber>
    </recommendedName>
</protein>
<feature type="binding site" evidence="1">
    <location>
        <position position="54"/>
    </location>
    <ligand>
        <name>substrate</name>
    </ligand>
</feature>
<dbReference type="GO" id="GO:0009030">
    <property type="term" value="F:thiamine-phosphate kinase activity"/>
    <property type="evidence" value="ECO:0007669"/>
    <property type="project" value="UniProtKB-UniRule"/>
</dbReference>
<feature type="binding site" evidence="1">
    <location>
        <begin position="123"/>
        <end position="124"/>
    </location>
    <ligand>
        <name>ATP</name>
        <dbReference type="ChEBI" id="CHEBI:30616"/>
    </ligand>
</feature>
<dbReference type="CDD" id="cd02194">
    <property type="entry name" value="ThiL"/>
    <property type="match status" value="1"/>
</dbReference>
<dbReference type="RefSeq" id="WP_193906937.1">
    <property type="nucleotide sequence ID" value="NZ_JADEXG010000021.1"/>
</dbReference>
<dbReference type="InterPro" id="IPR006283">
    <property type="entry name" value="ThiL-like"/>
</dbReference>
<dbReference type="Pfam" id="PF00586">
    <property type="entry name" value="AIRS"/>
    <property type="match status" value="1"/>
</dbReference>
<dbReference type="GO" id="GO:0000287">
    <property type="term" value="F:magnesium ion binding"/>
    <property type="evidence" value="ECO:0007669"/>
    <property type="project" value="UniProtKB-UniRule"/>
</dbReference>
<dbReference type="PANTHER" id="PTHR30270">
    <property type="entry name" value="THIAMINE-MONOPHOSPHATE KINASE"/>
    <property type="match status" value="1"/>
</dbReference>
<dbReference type="NCBIfam" id="TIGR01379">
    <property type="entry name" value="thiL"/>
    <property type="match status" value="1"/>
</dbReference>
<dbReference type="SUPFAM" id="SSF56042">
    <property type="entry name" value="PurM C-terminal domain-like"/>
    <property type="match status" value="1"/>
</dbReference>
<keyword evidence="1" id="KW-0479">Metal-binding</keyword>
<feature type="binding site" evidence="1">
    <location>
        <position position="76"/>
    </location>
    <ligand>
        <name>Mg(2+)</name>
        <dbReference type="ChEBI" id="CHEBI:18420"/>
        <label>2</label>
    </ligand>
</feature>
<dbReference type="EC" id="2.7.4.16" evidence="1"/>
<feature type="binding site" evidence="1">
    <location>
        <position position="272"/>
    </location>
    <ligand>
        <name>substrate</name>
    </ligand>
</feature>
<feature type="binding site" evidence="1">
    <location>
        <position position="327"/>
    </location>
    <ligand>
        <name>substrate</name>
    </ligand>
</feature>
<dbReference type="Pfam" id="PF02769">
    <property type="entry name" value="AIRS_C"/>
    <property type="match status" value="1"/>
</dbReference>
<gene>
    <name evidence="1" type="primary">thiL</name>
    <name evidence="4" type="ORF">IQ241_10900</name>
</gene>
<evidence type="ECO:0000313" key="4">
    <source>
        <dbReference type="EMBL" id="MBE9077796.1"/>
    </source>
</evidence>
<comment type="function">
    <text evidence="1">Catalyzes the ATP-dependent phosphorylation of thiamine-monophosphate (TMP) to form thiamine-pyrophosphate (TPP), the active form of vitamin B1.</text>
</comment>
<dbReference type="GO" id="GO:0009229">
    <property type="term" value="P:thiamine diphosphate biosynthetic process"/>
    <property type="evidence" value="ECO:0007669"/>
    <property type="project" value="UniProtKB-UniRule"/>
</dbReference>
<dbReference type="PIRSF" id="PIRSF005303">
    <property type="entry name" value="Thiam_monoph_kin"/>
    <property type="match status" value="1"/>
</dbReference>
<comment type="miscellaneous">
    <text evidence="1">Reaction mechanism of ThiL seems to utilize a direct, inline transfer of the gamma-phosphate of ATP to TMP rather than a phosphorylated enzyme intermediate.</text>
</comment>
<dbReference type="EMBL" id="JADEXG010000021">
    <property type="protein sequence ID" value="MBE9077796.1"/>
    <property type="molecule type" value="Genomic_DNA"/>
</dbReference>
<dbReference type="SUPFAM" id="SSF55326">
    <property type="entry name" value="PurM N-terminal domain-like"/>
    <property type="match status" value="1"/>
</dbReference>
<feature type="binding site" evidence="1">
    <location>
        <position position="221"/>
    </location>
    <ligand>
        <name>Mg(2+)</name>
        <dbReference type="ChEBI" id="CHEBI:18420"/>
        <label>3</label>
    </ligand>
</feature>
<keyword evidence="1" id="KW-0460">Magnesium</keyword>